<proteinExistence type="predicted"/>
<dbReference type="Proteomes" id="UP001148662">
    <property type="component" value="Unassembled WGS sequence"/>
</dbReference>
<gene>
    <name evidence="1" type="ORF">NM688_g213</name>
</gene>
<dbReference type="EMBL" id="JANHOG010000015">
    <property type="protein sequence ID" value="KAJ3559642.1"/>
    <property type="molecule type" value="Genomic_DNA"/>
</dbReference>
<comment type="caution">
    <text evidence="1">The sequence shown here is derived from an EMBL/GenBank/DDBJ whole genome shotgun (WGS) entry which is preliminary data.</text>
</comment>
<sequence length="75" mass="8283">MDPFRGFHALALVVVYAVTIAIAAPAPNPCDVNMRRTVDVVDGPGIDICRCVQRVPRPHSAVYQLIVFFTLEEDD</sequence>
<evidence type="ECO:0000313" key="1">
    <source>
        <dbReference type="EMBL" id="KAJ3559642.1"/>
    </source>
</evidence>
<evidence type="ECO:0000313" key="2">
    <source>
        <dbReference type="Proteomes" id="UP001148662"/>
    </source>
</evidence>
<reference evidence="1" key="1">
    <citation type="submission" date="2022-07" db="EMBL/GenBank/DDBJ databases">
        <title>Genome Sequence of Phlebia brevispora.</title>
        <authorList>
            <person name="Buettner E."/>
        </authorList>
    </citation>
    <scope>NUCLEOTIDE SEQUENCE</scope>
    <source>
        <strain evidence="1">MPL23</strain>
    </source>
</reference>
<protein>
    <submittedName>
        <fullName evidence="1">Uncharacterized protein</fullName>
    </submittedName>
</protein>
<keyword evidence="2" id="KW-1185">Reference proteome</keyword>
<name>A0ACC1TFB6_9APHY</name>
<organism evidence="1 2">
    <name type="scientific">Phlebia brevispora</name>
    <dbReference type="NCBI Taxonomy" id="194682"/>
    <lineage>
        <taxon>Eukaryota</taxon>
        <taxon>Fungi</taxon>
        <taxon>Dikarya</taxon>
        <taxon>Basidiomycota</taxon>
        <taxon>Agaricomycotina</taxon>
        <taxon>Agaricomycetes</taxon>
        <taxon>Polyporales</taxon>
        <taxon>Meruliaceae</taxon>
        <taxon>Phlebia</taxon>
    </lineage>
</organism>
<accession>A0ACC1TFB6</accession>